<dbReference type="Pfam" id="PF00145">
    <property type="entry name" value="DNA_methylase"/>
    <property type="match status" value="1"/>
</dbReference>
<name>A0A6J4PP23_9CYAN</name>
<gene>
    <name evidence="5" type="ORF">AVDCRST_MAG94-6817</name>
</gene>
<dbReference type="SUPFAM" id="SSF53335">
    <property type="entry name" value="S-adenosyl-L-methionine-dependent methyltransferases"/>
    <property type="match status" value="1"/>
</dbReference>
<evidence type="ECO:0000256" key="1">
    <source>
        <dbReference type="ARBA" id="ARBA00022603"/>
    </source>
</evidence>
<dbReference type="EMBL" id="CADCTY010002343">
    <property type="protein sequence ID" value="CAA9418057.1"/>
    <property type="molecule type" value="Genomic_DNA"/>
</dbReference>
<accession>A0A6J4PP23</accession>
<dbReference type="Gene3D" id="3.40.50.150">
    <property type="entry name" value="Vaccinia Virus protein VP39"/>
    <property type="match status" value="1"/>
</dbReference>
<feature type="region of interest" description="Disordered" evidence="4">
    <location>
        <begin position="1"/>
        <end position="21"/>
    </location>
</feature>
<dbReference type="GO" id="GO:0009307">
    <property type="term" value="P:DNA restriction-modification system"/>
    <property type="evidence" value="ECO:0007669"/>
    <property type="project" value="UniProtKB-KW"/>
</dbReference>
<proteinExistence type="predicted"/>
<sequence length="440" mass="48832">MSGVAESHEHAPVEIPARHCKDPSPTWVNPLELTRRSREIVEPLVASQSSVDPSIPLLARPIQWQPLEEGITFVELFAGIGTGLTAVLEAGLKVRRYIHVDSGFAANRAARHHVQRLLGLYPEQLPPSAIRGCFGKLPRDVTLISDDDLRRLGHVDLIIAGWPCQGHSRAGSGRGLDDPRSGLFADLLRLIQWWSTHQSATPGYIFENVPPLGDTRIKVREDSAYIHHVLGPPTFVDAAAMGSYAHRPRWIWTNLVSSALLTLALAQVHRPFHRRVTDILDDHRVTPMVTKDDEPPLAVVNRKGYDRAAFPTLMSYPGSFAFRAEGPGMVWDDISQAYEEPSADERERAMGFFTGTTAAPGLSEGQRRFLLGQAIDLNTLVWVCGLSFAVQRHLCDHPRELGAATDDQGATEPHLTETEESVLLYRLERHAAEELRAQRV</sequence>
<dbReference type="GO" id="GO:0032259">
    <property type="term" value="P:methylation"/>
    <property type="evidence" value="ECO:0007669"/>
    <property type="project" value="UniProtKB-KW"/>
</dbReference>
<organism evidence="5">
    <name type="scientific">uncultured Leptolyngbya sp</name>
    <dbReference type="NCBI Taxonomy" id="332963"/>
    <lineage>
        <taxon>Bacteria</taxon>
        <taxon>Bacillati</taxon>
        <taxon>Cyanobacteriota</taxon>
        <taxon>Cyanophyceae</taxon>
        <taxon>Leptolyngbyales</taxon>
        <taxon>Leptolyngbyaceae</taxon>
        <taxon>Leptolyngbya group</taxon>
        <taxon>Leptolyngbya</taxon>
        <taxon>environmental samples</taxon>
    </lineage>
</organism>
<keyword evidence="1" id="KW-0489">Methyltransferase</keyword>
<dbReference type="InterPro" id="IPR029063">
    <property type="entry name" value="SAM-dependent_MTases_sf"/>
</dbReference>
<evidence type="ECO:0000313" key="5">
    <source>
        <dbReference type="EMBL" id="CAA9418057.1"/>
    </source>
</evidence>
<keyword evidence="2" id="KW-0808">Transferase</keyword>
<protein>
    <submittedName>
        <fullName evidence="5">Uncharacterized protein</fullName>
    </submittedName>
</protein>
<evidence type="ECO:0000256" key="4">
    <source>
        <dbReference type="SAM" id="MobiDB-lite"/>
    </source>
</evidence>
<reference evidence="5" key="1">
    <citation type="submission" date="2020-02" db="EMBL/GenBank/DDBJ databases">
        <authorList>
            <person name="Meier V. D."/>
        </authorList>
    </citation>
    <scope>NUCLEOTIDE SEQUENCE</scope>
    <source>
        <strain evidence="5">AVDCRST_MAG94</strain>
    </source>
</reference>
<dbReference type="GO" id="GO:0008168">
    <property type="term" value="F:methyltransferase activity"/>
    <property type="evidence" value="ECO:0007669"/>
    <property type="project" value="UniProtKB-KW"/>
</dbReference>
<evidence type="ECO:0000256" key="3">
    <source>
        <dbReference type="ARBA" id="ARBA00022747"/>
    </source>
</evidence>
<dbReference type="InterPro" id="IPR001525">
    <property type="entry name" value="C5_MeTfrase"/>
</dbReference>
<dbReference type="AlphaFoldDB" id="A0A6J4PP23"/>
<evidence type="ECO:0000256" key="2">
    <source>
        <dbReference type="ARBA" id="ARBA00022679"/>
    </source>
</evidence>
<keyword evidence="3" id="KW-0680">Restriction system</keyword>